<keyword evidence="2" id="KW-1185">Reference proteome</keyword>
<dbReference type="Pfam" id="PF04301">
    <property type="entry name" value="BioG"/>
    <property type="match status" value="1"/>
</dbReference>
<sequence length="222" mass="25701">MKTHWLKKEDNDTVVIFFAGWGQSPSFFSAFEAENKDVIMVYHYSNLVFDILMNEVENYKNKVIIAWSFGVHVAGLFTEVTSVDKLICLNGSFTPIHDTEGIPNAIYQGTYDQLTENNWKKFVFRICGSKELSDHFLKVSDRAIEDLKEELYFLGQLPQIKNTPKVNLSIIGNKDRIFPPKNLENHWANRSEHLIVDTIPHFGFSKYTNWDSLINCKAEVTW</sequence>
<evidence type="ECO:0000313" key="1">
    <source>
        <dbReference type="EMBL" id="QWG07581.1"/>
    </source>
</evidence>
<dbReference type="Proteomes" id="UP000682802">
    <property type="component" value="Chromosome 1"/>
</dbReference>
<dbReference type="InterPro" id="IPR029058">
    <property type="entry name" value="AB_hydrolase_fold"/>
</dbReference>
<name>A0ABX8GW75_9BACT</name>
<dbReference type="SUPFAM" id="SSF53474">
    <property type="entry name" value="alpha/beta-Hydrolases"/>
    <property type="match status" value="1"/>
</dbReference>
<organism evidence="1 2">
    <name type="scientific">Flammeovirga kamogawensis</name>
    <dbReference type="NCBI Taxonomy" id="373891"/>
    <lineage>
        <taxon>Bacteria</taxon>
        <taxon>Pseudomonadati</taxon>
        <taxon>Bacteroidota</taxon>
        <taxon>Cytophagia</taxon>
        <taxon>Cytophagales</taxon>
        <taxon>Flammeovirgaceae</taxon>
        <taxon>Flammeovirga</taxon>
    </lineage>
</organism>
<dbReference type="RefSeq" id="WP_144074969.1">
    <property type="nucleotide sequence ID" value="NZ_CP076128.1"/>
</dbReference>
<reference evidence="1 2" key="1">
    <citation type="submission" date="2021-05" db="EMBL/GenBank/DDBJ databases">
        <title>Comparative genomic studies on the polysaccharide-degrading batcterial strains of the Flammeovirga genus.</title>
        <authorList>
            <person name="Zewei F."/>
            <person name="Zheng Z."/>
            <person name="Yu L."/>
            <person name="Ruyue G."/>
            <person name="Yanhong M."/>
            <person name="Yuanyuan C."/>
            <person name="Jingyan G."/>
            <person name="Wenjun H."/>
        </authorList>
    </citation>
    <scope>NUCLEOTIDE SEQUENCE [LARGE SCALE GENOMIC DNA]</scope>
    <source>
        <strain evidence="1 2">YS10</strain>
    </source>
</reference>
<dbReference type="InterPro" id="IPR007398">
    <property type="entry name" value="BioG"/>
</dbReference>
<accession>A0ABX8GW75</accession>
<gene>
    <name evidence="1" type="ORF">KM029_01185</name>
</gene>
<proteinExistence type="predicted"/>
<dbReference type="EMBL" id="CP076128">
    <property type="protein sequence ID" value="QWG07581.1"/>
    <property type="molecule type" value="Genomic_DNA"/>
</dbReference>
<evidence type="ECO:0000313" key="2">
    <source>
        <dbReference type="Proteomes" id="UP000682802"/>
    </source>
</evidence>
<dbReference type="Gene3D" id="3.40.50.1820">
    <property type="entry name" value="alpha/beta hydrolase"/>
    <property type="match status" value="1"/>
</dbReference>
<protein>
    <submittedName>
        <fullName evidence="1">DUF452 family protein</fullName>
    </submittedName>
</protein>